<evidence type="ECO:0000313" key="4">
    <source>
        <dbReference type="Proteomes" id="UP000824118"/>
    </source>
</evidence>
<sequence length="71" mass="7661">MKKLLSKTAALVSFLTAVVFSGCFSAFADTNNTVDYQTGQNNSLVVICSVVIVVALLAIIVTLILKRRKNK</sequence>
<dbReference type="PROSITE" id="PS51257">
    <property type="entry name" value="PROKAR_LIPOPROTEIN"/>
    <property type="match status" value="1"/>
</dbReference>
<feature type="transmembrane region" description="Helical" evidence="1">
    <location>
        <begin position="44"/>
        <end position="65"/>
    </location>
</feature>
<dbReference type="Proteomes" id="UP000824118">
    <property type="component" value="Unassembled WGS sequence"/>
</dbReference>
<proteinExistence type="predicted"/>
<feature type="chain" id="PRO_5039302340" description="LPXTG cell wall anchor domain-containing protein" evidence="2">
    <location>
        <begin position="29"/>
        <end position="71"/>
    </location>
</feature>
<keyword evidence="1" id="KW-0472">Membrane</keyword>
<gene>
    <name evidence="3" type="ORF">IAD22_05220</name>
</gene>
<name>A0A9D1S8J2_9FIRM</name>
<organism evidence="3 4">
    <name type="scientific">Candidatus Limousia pullorum</name>
    <dbReference type="NCBI Taxonomy" id="2840860"/>
    <lineage>
        <taxon>Bacteria</taxon>
        <taxon>Bacillati</taxon>
        <taxon>Bacillota</taxon>
        <taxon>Clostridia</taxon>
        <taxon>Eubacteriales</taxon>
        <taxon>Oscillospiraceae</taxon>
        <taxon>Oscillospiraceae incertae sedis</taxon>
        <taxon>Candidatus Limousia</taxon>
    </lineage>
</organism>
<protein>
    <recommendedName>
        <fullName evidence="5">LPXTG cell wall anchor domain-containing protein</fullName>
    </recommendedName>
</protein>
<feature type="signal peptide" evidence="2">
    <location>
        <begin position="1"/>
        <end position="28"/>
    </location>
</feature>
<reference evidence="3" key="2">
    <citation type="journal article" date="2021" name="PeerJ">
        <title>Extensive microbial diversity within the chicken gut microbiome revealed by metagenomics and culture.</title>
        <authorList>
            <person name="Gilroy R."/>
            <person name="Ravi A."/>
            <person name="Getino M."/>
            <person name="Pursley I."/>
            <person name="Horton D.L."/>
            <person name="Alikhan N.F."/>
            <person name="Baker D."/>
            <person name="Gharbi K."/>
            <person name="Hall N."/>
            <person name="Watson M."/>
            <person name="Adriaenssens E.M."/>
            <person name="Foster-Nyarko E."/>
            <person name="Jarju S."/>
            <person name="Secka A."/>
            <person name="Antonio M."/>
            <person name="Oren A."/>
            <person name="Chaudhuri R.R."/>
            <person name="La Ragione R."/>
            <person name="Hildebrand F."/>
            <person name="Pallen M.J."/>
        </authorList>
    </citation>
    <scope>NUCLEOTIDE SEQUENCE</scope>
    <source>
        <strain evidence="3">ChiGjej1B1-1684</strain>
    </source>
</reference>
<accession>A0A9D1S8J2</accession>
<comment type="caution">
    <text evidence="3">The sequence shown here is derived from an EMBL/GenBank/DDBJ whole genome shotgun (WGS) entry which is preliminary data.</text>
</comment>
<reference evidence="3" key="1">
    <citation type="submission" date="2020-10" db="EMBL/GenBank/DDBJ databases">
        <authorList>
            <person name="Gilroy R."/>
        </authorList>
    </citation>
    <scope>NUCLEOTIDE SEQUENCE</scope>
    <source>
        <strain evidence="3">ChiGjej1B1-1684</strain>
    </source>
</reference>
<dbReference type="AlphaFoldDB" id="A0A9D1S8J2"/>
<evidence type="ECO:0000256" key="2">
    <source>
        <dbReference type="SAM" id="SignalP"/>
    </source>
</evidence>
<dbReference type="EMBL" id="DVNG01000077">
    <property type="protein sequence ID" value="HIU50393.1"/>
    <property type="molecule type" value="Genomic_DNA"/>
</dbReference>
<keyword evidence="1" id="KW-1133">Transmembrane helix</keyword>
<evidence type="ECO:0000256" key="1">
    <source>
        <dbReference type="SAM" id="Phobius"/>
    </source>
</evidence>
<keyword evidence="1" id="KW-0812">Transmembrane</keyword>
<keyword evidence="2" id="KW-0732">Signal</keyword>
<evidence type="ECO:0008006" key="5">
    <source>
        <dbReference type="Google" id="ProtNLM"/>
    </source>
</evidence>
<evidence type="ECO:0000313" key="3">
    <source>
        <dbReference type="EMBL" id="HIU50393.1"/>
    </source>
</evidence>